<keyword evidence="1" id="KW-0472">Membrane</keyword>
<protein>
    <submittedName>
        <fullName evidence="2">Uncharacterized protein</fullName>
    </submittedName>
</protein>
<evidence type="ECO:0000313" key="2">
    <source>
        <dbReference type="EMBL" id="EAW31328.1"/>
    </source>
</evidence>
<gene>
    <name evidence="2" type="ORF">GP2143_07259</name>
</gene>
<evidence type="ECO:0000313" key="3">
    <source>
        <dbReference type="Proteomes" id="UP000004931"/>
    </source>
</evidence>
<feature type="transmembrane region" description="Helical" evidence="1">
    <location>
        <begin position="52"/>
        <end position="75"/>
    </location>
</feature>
<comment type="caution">
    <text evidence="2">The sequence shown here is derived from an EMBL/GenBank/DDBJ whole genome shotgun (WGS) entry which is preliminary data.</text>
</comment>
<organism evidence="2 3">
    <name type="scientific">marine gamma proteobacterium HTCC2143</name>
    <dbReference type="NCBI Taxonomy" id="247633"/>
    <lineage>
        <taxon>Bacteria</taxon>
        <taxon>Pseudomonadati</taxon>
        <taxon>Pseudomonadota</taxon>
        <taxon>Gammaproteobacteria</taxon>
        <taxon>Cellvibrionales</taxon>
        <taxon>Spongiibacteraceae</taxon>
        <taxon>BD1-7 clade</taxon>
    </lineage>
</organism>
<dbReference type="STRING" id="247633.GP2143_07259"/>
<accession>A0YC09</accession>
<dbReference type="EMBL" id="AAVT01000003">
    <property type="protein sequence ID" value="EAW31328.1"/>
    <property type="molecule type" value="Genomic_DNA"/>
</dbReference>
<reference evidence="2 3" key="1">
    <citation type="journal article" date="2010" name="J. Bacteriol.">
        <title>Genome sequence of the oligotrophic marine Gammaproteobacterium HTCC2143, isolated from the Oregon Coast.</title>
        <authorList>
            <person name="Oh H.M."/>
            <person name="Kang I."/>
            <person name="Ferriera S."/>
            <person name="Giovannoni S.J."/>
            <person name="Cho J.C."/>
        </authorList>
    </citation>
    <scope>NUCLEOTIDE SEQUENCE [LARGE SCALE GENOMIC DNA]</scope>
    <source>
        <strain evidence="2 3">HTCC2143</strain>
    </source>
</reference>
<name>A0YC09_9GAMM</name>
<dbReference type="AlphaFoldDB" id="A0YC09"/>
<keyword evidence="1" id="KW-0812">Transmembrane</keyword>
<dbReference type="Proteomes" id="UP000004931">
    <property type="component" value="Unassembled WGS sequence"/>
</dbReference>
<evidence type="ECO:0000256" key="1">
    <source>
        <dbReference type="SAM" id="Phobius"/>
    </source>
</evidence>
<keyword evidence="1" id="KW-1133">Transmembrane helix</keyword>
<feature type="transmembrane region" description="Helical" evidence="1">
    <location>
        <begin position="87"/>
        <end position="109"/>
    </location>
</feature>
<proteinExistence type="predicted"/>
<sequence length="132" mass="14820">MSVITVRWVLWVSLLVSLPFPFYIVHWGLLPLGAVLKALVFGHLQQLYELSLLQVALVLLQCLVAAVVFGLTSWGYGRYASQWQEKIRGSVVGIVMLSFLITFSSVAVYSDQLVARNTDDSVRKVTFLQVYP</sequence>
<keyword evidence="3" id="KW-1185">Reference proteome</keyword>